<dbReference type="Proteomes" id="UP001396334">
    <property type="component" value="Unassembled WGS sequence"/>
</dbReference>
<evidence type="ECO:0008006" key="3">
    <source>
        <dbReference type="Google" id="ProtNLM"/>
    </source>
</evidence>
<comment type="caution">
    <text evidence="1">The sequence shown here is derived from an EMBL/GenBank/DDBJ whole genome shotgun (WGS) entry which is preliminary data.</text>
</comment>
<evidence type="ECO:0000313" key="1">
    <source>
        <dbReference type="EMBL" id="KAK9018747.1"/>
    </source>
</evidence>
<proteinExistence type="predicted"/>
<gene>
    <name evidence="1" type="ORF">V6N11_033794</name>
</gene>
<sequence>MGFSRRPFRIAELADKFRKAGLNGFSIMRVTGSMIILMFDDEDKRQEVLRAGVLDEWIENLGIWIPSMPIPNRRTWLSVSGIPIHAWSGKTFSNIVKMWGEIASVDIETLAPSTFERARFQIETDLSYHIDETLDLLVGDQCFPIRVTEIEEAIGPKCDCCCELIEGSQISGEQDDNEEIVELKESSAVKSASPVSRETFVPDSIQSHALKSMEMERMCEGNKKVDLRVRDTAGWMAEEDIGIIERGEEQRCNAMDLSVECDFSEERQAIPDDKSVATSPINRGPQGRAKLADVIEYGGQQRKVRQISKIVMTDSSLVRVETNNGGCVIARRGDFNMVRCVDERRGCVIARRGISDFCDFVEAAALSDVPLQGKLFTWFGSGNKCSRLDRFLVSNDWFQRFDSLVVINLPRELSDHLPIMLVSDVCDSGPKPFRFFMCG</sequence>
<name>A0ABR2S0L4_9ROSI</name>
<evidence type="ECO:0000313" key="2">
    <source>
        <dbReference type="Proteomes" id="UP001396334"/>
    </source>
</evidence>
<dbReference type="Gene3D" id="3.60.10.10">
    <property type="entry name" value="Endonuclease/exonuclease/phosphatase"/>
    <property type="match status" value="1"/>
</dbReference>
<dbReference type="SUPFAM" id="SSF56219">
    <property type="entry name" value="DNase I-like"/>
    <property type="match status" value="1"/>
</dbReference>
<reference evidence="1 2" key="1">
    <citation type="journal article" date="2024" name="G3 (Bethesda)">
        <title>Genome assembly of Hibiscus sabdariffa L. provides insights into metabolisms of medicinal natural products.</title>
        <authorList>
            <person name="Kim T."/>
        </authorList>
    </citation>
    <scope>NUCLEOTIDE SEQUENCE [LARGE SCALE GENOMIC DNA]</scope>
    <source>
        <strain evidence="1">TK-2024</strain>
        <tissue evidence="1">Old leaves</tissue>
    </source>
</reference>
<dbReference type="PANTHER" id="PTHR33710">
    <property type="entry name" value="BNAC02G09200D PROTEIN"/>
    <property type="match status" value="1"/>
</dbReference>
<accession>A0ABR2S0L4</accession>
<dbReference type="PANTHER" id="PTHR33710:SF64">
    <property type="entry name" value="ENDONUCLEASE_EXONUCLEASE_PHOSPHATASE DOMAIN-CONTAINING PROTEIN"/>
    <property type="match status" value="1"/>
</dbReference>
<dbReference type="InterPro" id="IPR036691">
    <property type="entry name" value="Endo/exonu/phosph_ase_sf"/>
</dbReference>
<keyword evidence="2" id="KW-1185">Reference proteome</keyword>
<dbReference type="EMBL" id="JBBPBN010000018">
    <property type="protein sequence ID" value="KAK9018747.1"/>
    <property type="molecule type" value="Genomic_DNA"/>
</dbReference>
<organism evidence="1 2">
    <name type="scientific">Hibiscus sabdariffa</name>
    <name type="common">roselle</name>
    <dbReference type="NCBI Taxonomy" id="183260"/>
    <lineage>
        <taxon>Eukaryota</taxon>
        <taxon>Viridiplantae</taxon>
        <taxon>Streptophyta</taxon>
        <taxon>Embryophyta</taxon>
        <taxon>Tracheophyta</taxon>
        <taxon>Spermatophyta</taxon>
        <taxon>Magnoliopsida</taxon>
        <taxon>eudicotyledons</taxon>
        <taxon>Gunneridae</taxon>
        <taxon>Pentapetalae</taxon>
        <taxon>rosids</taxon>
        <taxon>malvids</taxon>
        <taxon>Malvales</taxon>
        <taxon>Malvaceae</taxon>
        <taxon>Malvoideae</taxon>
        <taxon>Hibiscus</taxon>
    </lineage>
</organism>
<protein>
    <recommendedName>
        <fullName evidence="3">DUF4283 domain-containing protein</fullName>
    </recommendedName>
</protein>